<dbReference type="AlphaFoldDB" id="A0A645IPV1"/>
<organism evidence="1">
    <name type="scientific">bioreactor metagenome</name>
    <dbReference type="NCBI Taxonomy" id="1076179"/>
    <lineage>
        <taxon>unclassified sequences</taxon>
        <taxon>metagenomes</taxon>
        <taxon>ecological metagenomes</taxon>
    </lineage>
</organism>
<reference evidence="1" key="1">
    <citation type="submission" date="2019-08" db="EMBL/GenBank/DDBJ databases">
        <authorList>
            <person name="Kucharzyk K."/>
            <person name="Murdoch R.W."/>
            <person name="Higgins S."/>
            <person name="Loffler F."/>
        </authorList>
    </citation>
    <scope>NUCLEOTIDE SEQUENCE</scope>
</reference>
<dbReference type="EMBL" id="VSSQ01120453">
    <property type="protein sequence ID" value="MPN53378.1"/>
    <property type="molecule type" value="Genomic_DNA"/>
</dbReference>
<gene>
    <name evidence="1" type="ORF">SDC9_201042</name>
</gene>
<accession>A0A645IPV1</accession>
<evidence type="ECO:0000313" key="1">
    <source>
        <dbReference type="EMBL" id="MPN53378.1"/>
    </source>
</evidence>
<protein>
    <submittedName>
        <fullName evidence="1">Uncharacterized protein</fullName>
    </submittedName>
</protein>
<comment type="caution">
    <text evidence="1">The sequence shown here is derived from an EMBL/GenBank/DDBJ whole genome shotgun (WGS) entry which is preliminary data.</text>
</comment>
<sequence>MVGVSDDAVFRVDQTGMLGDRLYIDGQVFRGGYAVVIGDGTVHRADIFRHFGIALRAQDPHPHEVAGDAEVVFVK</sequence>
<proteinExistence type="predicted"/>
<name>A0A645IPV1_9ZZZZ</name>